<dbReference type="EMBL" id="LR877161">
    <property type="protein sequence ID" value="CAD2220372.1"/>
    <property type="molecule type" value="Genomic_DNA"/>
</dbReference>
<dbReference type="Proteomes" id="UP000515908">
    <property type="component" value="Chromosome 17"/>
</dbReference>
<name>A0A7G2CQA5_9TRYP</name>
<protein>
    <submittedName>
        <fullName evidence="1">Uncharacterized protein</fullName>
    </submittedName>
</protein>
<keyword evidence="2" id="KW-1185">Reference proteome</keyword>
<gene>
    <name evidence="1" type="ORF">ADEAN_000789000</name>
</gene>
<reference evidence="1 2" key="1">
    <citation type="submission" date="2020-08" db="EMBL/GenBank/DDBJ databases">
        <authorList>
            <person name="Newling K."/>
            <person name="Davey J."/>
            <person name="Forrester S."/>
        </authorList>
    </citation>
    <scope>NUCLEOTIDE SEQUENCE [LARGE SCALE GENOMIC DNA]</scope>
    <source>
        <strain evidence="2">Crithidia deanei Carvalho (ATCC PRA-265)</strain>
    </source>
</reference>
<dbReference type="AlphaFoldDB" id="A0A7G2CQA5"/>
<proteinExistence type="predicted"/>
<evidence type="ECO:0000313" key="2">
    <source>
        <dbReference type="Proteomes" id="UP000515908"/>
    </source>
</evidence>
<accession>A0A7G2CQA5</accession>
<organism evidence="1 2">
    <name type="scientific">Angomonas deanei</name>
    <dbReference type="NCBI Taxonomy" id="59799"/>
    <lineage>
        <taxon>Eukaryota</taxon>
        <taxon>Discoba</taxon>
        <taxon>Euglenozoa</taxon>
        <taxon>Kinetoplastea</taxon>
        <taxon>Metakinetoplastina</taxon>
        <taxon>Trypanosomatida</taxon>
        <taxon>Trypanosomatidae</taxon>
        <taxon>Strigomonadinae</taxon>
        <taxon>Angomonas</taxon>
    </lineage>
</organism>
<dbReference type="OrthoDB" id="273174at2759"/>
<dbReference type="VEuPathDB" id="TriTrypDB:ADEAN_000789000"/>
<evidence type="ECO:0000313" key="1">
    <source>
        <dbReference type="EMBL" id="CAD2220372.1"/>
    </source>
</evidence>
<sequence>MSVSEELLLVWKEIWNVYDIIDDKIPLLPENFEGVDKCLAAIKQKNVSSVGESFQDFKLPTSLAGNNKILVATHYLSYEDKKSFVSKVNPNASAAGVAVFDLRQVPASEIHDKLARDLAWLASFASIQVDSVFFSCAAVVVLLPYAVVPSVQELEHCVHANSELAHFAKAVLEMYDFIGEYLSLVNCHSPESPPVFVLGKTETETIQKISESLSPNDNRVFVFHGDHLPAMDALPLAQATSVTVPLKQLNDGEEEAWDPSTQKEMARLNFCPCCGSCDHQH</sequence>